<reference evidence="3" key="1">
    <citation type="journal article" date="2017" name="Genome Biol.">
        <title>Comparative genomics reveals high biological diversity and specific adaptations in the industrially and medically important fungal genus Aspergillus.</title>
        <authorList>
            <person name="de Vries R.P."/>
            <person name="Riley R."/>
            <person name="Wiebenga A."/>
            <person name="Aguilar-Osorio G."/>
            <person name="Amillis S."/>
            <person name="Uchima C.A."/>
            <person name="Anderluh G."/>
            <person name="Asadollahi M."/>
            <person name="Askin M."/>
            <person name="Barry K."/>
            <person name="Battaglia E."/>
            <person name="Bayram O."/>
            <person name="Benocci T."/>
            <person name="Braus-Stromeyer S.A."/>
            <person name="Caldana C."/>
            <person name="Canovas D."/>
            <person name="Cerqueira G.C."/>
            <person name="Chen F."/>
            <person name="Chen W."/>
            <person name="Choi C."/>
            <person name="Clum A."/>
            <person name="Dos Santos R.A."/>
            <person name="Damasio A.R."/>
            <person name="Diallinas G."/>
            <person name="Emri T."/>
            <person name="Fekete E."/>
            <person name="Flipphi M."/>
            <person name="Freyberg S."/>
            <person name="Gallo A."/>
            <person name="Gournas C."/>
            <person name="Habgood R."/>
            <person name="Hainaut M."/>
            <person name="Harispe M.L."/>
            <person name="Henrissat B."/>
            <person name="Hilden K.S."/>
            <person name="Hope R."/>
            <person name="Hossain A."/>
            <person name="Karabika E."/>
            <person name="Karaffa L."/>
            <person name="Karanyi Z."/>
            <person name="Krasevec N."/>
            <person name="Kuo A."/>
            <person name="Kusch H."/>
            <person name="LaButti K."/>
            <person name="Lagendijk E.L."/>
            <person name="Lapidus A."/>
            <person name="Levasseur A."/>
            <person name="Lindquist E."/>
            <person name="Lipzen A."/>
            <person name="Logrieco A.F."/>
            <person name="MacCabe A."/>
            <person name="Maekelae M.R."/>
            <person name="Malavazi I."/>
            <person name="Melin P."/>
            <person name="Meyer V."/>
            <person name="Mielnichuk N."/>
            <person name="Miskei M."/>
            <person name="Molnar A.P."/>
            <person name="Mule G."/>
            <person name="Ngan C.Y."/>
            <person name="Orejas M."/>
            <person name="Orosz E."/>
            <person name="Ouedraogo J.P."/>
            <person name="Overkamp K.M."/>
            <person name="Park H.-S."/>
            <person name="Perrone G."/>
            <person name="Piumi F."/>
            <person name="Punt P.J."/>
            <person name="Ram A.F."/>
            <person name="Ramon A."/>
            <person name="Rauscher S."/>
            <person name="Record E."/>
            <person name="Riano-Pachon D.M."/>
            <person name="Robert V."/>
            <person name="Roehrig J."/>
            <person name="Ruller R."/>
            <person name="Salamov A."/>
            <person name="Salih N.S."/>
            <person name="Samson R.A."/>
            <person name="Sandor E."/>
            <person name="Sanguinetti M."/>
            <person name="Schuetze T."/>
            <person name="Sepcic K."/>
            <person name="Shelest E."/>
            <person name="Sherlock G."/>
            <person name="Sophianopoulou V."/>
            <person name="Squina F.M."/>
            <person name="Sun H."/>
            <person name="Susca A."/>
            <person name="Todd R.B."/>
            <person name="Tsang A."/>
            <person name="Unkles S.E."/>
            <person name="van de Wiele N."/>
            <person name="van Rossen-Uffink D."/>
            <person name="Oliveira J.V."/>
            <person name="Vesth T.C."/>
            <person name="Visser J."/>
            <person name="Yu J.-H."/>
            <person name="Zhou M."/>
            <person name="Andersen M.R."/>
            <person name="Archer D.B."/>
            <person name="Baker S.E."/>
            <person name="Benoit I."/>
            <person name="Brakhage A.A."/>
            <person name="Braus G.H."/>
            <person name="Fischer R."/>
            <person name="Frisvad J.C."/>
            <person name="Goldman G.H."/>
            <person name="Houbraken J."/>
            <person name="Oakley B."/>
            <person name="Pocsi I."/>
            <person name="Scazzocchio C."/>
            <person name="Seiboth B."/>
            <person name="vanKuyk P.A."/>
            <person name="Wortman J."/>
            <person name="Dyer P.S."/>
            <person name="Grigoriev I.V."/>
        </authorList>
    </citation>
    <scope>NUCLEOTIDE SEQUENCE [LARGE SCALE GENOMIC DNA]</scope>
    <source>
        <strain evidence="3">CBS 101740 / IMI 381727 / IBT 21946</strain>
    </source>
</reference>
<keyword evidence="3" id="KW-1185">Reference proteome</keyword>
<dbReference type="OrthoDB" id="5089392at2759"/>
<evidence type="ECO:0000256" key="1">
    <source>
        <dbReference type="SAM" id="MobiDB-lite"/>
    </source>
</evidence>
<evidence type="ECO:0000313" key="2">
    <source>
        <dbReference type="EMBL" id="OJJ76276.1"/>
    </source>
</evidence>
<dbReference type="GeneID" id="93569390"/>
<dbReference type="VEuPathDB" id="FungiDB:ASPBRDRAFT_115472"/>
<feature type="compositionally biased region" description="Polar residues" evidence="1">
    <location>
        <begin position="84"/>
        <end position="103"/>
    </location>
</feature>
<dbReference type="RefSeq" id="XP_067483523.1">
    <property type="nucleotide sequence ID" value="XM_067616902.1"/>
</dbReference>
<feature type="compositionally biased region" description="Low complexity" evidence="1">
    <location>
        <begin position="21"/>
        <end position="31"/>
    </location>
</feature>
<organism evidence="2 3">
    <name type="scientific">Aspergillus brasiliensis (strain CBS 101740 / IMI 381727 / IBT 21946)</name>
    <dbReference type="NCBI Taxonomy" id="767769"/>
    <lineage>
        <taxon>Eukaryota</taxon>
        <taxon>Fungi</taxon>
        <taxon>Dikarya</taxon>
        <taxon>Ascomycota</taxon>
        <taxon>Pezizomycotina</taxon>
        <taxon>Eurotiomycetes</taxon>
        <taxon>Eurotiomycetidae</taxon>
        <taxon>Eurotiales</taxon>
        <taxon>Aspergillaceae</taxon>
        <taxon>Aspergillus</taxon>
        <taxon>Aspergillus subgen. Circumdati</taxon>
    </lineage>
</organism>
<sequence>MNDDHQTSTQPNTLKRALSQSTTSTTSSTTTNSHATKARHHKASRLSSVKQFLRSRSHSPTAASIPSNRSSPSSSFEIPRSIPANSTPRHSASPVSTMSPSRVSTDDDNHSASYKRVSSTHTRRSGHDYRRYSGTVNHYGRHSNDWLFGGFSLRDTVRDGVDRLRHHHAKG</sequence>
<proteinExistence type="predicted"/>
<dbReference type="OMA" id="MHTQSNI"/>
<feature type="region of interest" description="Disordered" evidence="1">
    <location>
        <begin position="1"/>
        <end position="129"/>
    </location>
</feature>
<protein>
    <submittedName>
        <fullName evidence="2">Uncharacterized protein</fullName>
    </submittedName>
</protein>
<feature type="compositionally biased region" description="Low complexity" evidence="1">
    <location>
        <begin position="64"/>
        <end position="83"/>
    </location>
</feature>
<accession>A0A1L9UX94</accession>
<gene>
    <name evidence="2" type="ORF">ASPBRDRAFT_115472</name>
</gene>
<evidence type="ECO:0000313" key="3">
    <source>
        <dbReference type="Proteomes" id="UP000184499"/>
    </source>
</evidence>
<dbReference type="AlphaFoldDB" id="A0A1L9UX94"/>
<name>A0A1L9UX94_ASPBC</name>
<dbReference type="Proteomes" id="UP000184499">
    <property type="component" value="Unassembled WGS sequence"/>
</dbReference>
<dbReference type="EMBL" id="KV878680">
    <property type="protein sequence ID" value="OJJ76276.1"/>
    <property type="molecule type" value="Genomic_DNA"/>
</dbReference>